<dbReference type="OrthoDB" id="3650427at2"/>
<dbReference type="Proteomes" id="UP000002505">
    <property type="component" value="Plasmid pACHL01"/>
</dbReference>
<feature type="domain" description="HNH nuclease" evidence="2">
    <location>
        <begin position="207"/>
        <end position="260"/>
    </location>
</feature>
<dbReference type="HOGENOM" id="CLU_053093_0_0_11"/>
<gene>
    <name evidence="3" type="ordered locus">Achl_4145</name>
</gene>
<protein>
    <recommendedName>
        <fullName evidence="2">HNH nuclease domain-containing protein</fullName>
    </recommendedName>
</protein>
<dbReference type="EMBL" id="CP001342">
    <property type="protein sequence ID" value="ACL42096.1"/>
    <property type="molecule type" value="Genomic_DNA"/>
</dbReference>
<dbReference type="InterPro" id="IPR003615">
    <property type="entry name" value="HNH_nuc"/>
</dbReference>
<name>B8HI49_PSECP</name>
<dbReference type="KEGG" id="ach:Achl_4145"/>
<feature type="region of interest" description="Disordered" evidence="1">
    <location>
        <begin position="162"/>
        <end position="181"/>
    </location>
</feature>
<keyword evidence="4" id="KW-1185">Reference proteome</keyword>
<dbReference type="Pfam" id="PF13391">
    <property type="entry name" value="HNH_2"/>
    <property type="match status" value="1"/>
</dbReference>
<organism evidence="3 4">
    <name type="scientific">Pseudarthrobacter chlorophenolicus (strain ATCC 700700 / DSM 12829 / CIP 107037 / JCM 12360 / KCTC 9906 / NCIMB 13794 / A6)</name>
    <name type="common">Arthrobacter chlorophenolicus</name>
    <dbReference type="NCBI Taxonomy" id="452863"/>
    <lineage>
        <taxon>Bacteria</taxon>
        <taxon>Bacillati</taxon>
        <taxon>Actinomycetota</taxon>
        <taxon>Actinomycetes</taxon>
        <taxon>Micrococcales</taxon>
        <taxon>Micrococcaceae</taxon>
        <taxon>Pseudarthrobacter</taxon>
    </lineage>
</organism>
<sequence>MNEDMTSKTPGVPVSPAANFWWATQTGNYPDAYPEGTLWAPLRGRSGQRVDHWETLNGVQPGDIVLHYVAPEIRGISRAATAPTPAVPPLRGYTEPADTDGVLVLTEPLFEVRIPWEVVANTLPPASGPLTVDKDLRRGFFFGVDRDAALRLLEQAGLAIDPDETPTAGRPAVRHLGGPSDRWTMGAVRTEQRYLRNQQLQLRGSSCSICGQSFPEELLVAAHIKPRSACSEEERMDTRNVSMLACLFGCDALFEHGYLTVGDGGIIEAGRPGPGQVGERMEDLLGRKCLAHDERSMTYFAWHRETHHGRLAEA</sequence>
<evidence type="ECO:0000256" key="1">
    <source>
        <dbReference type="SAM" id="MobiDB-lite"/>
    </source>
</evidence>
<geneLocation type="plasmid" evidence="3 4">
    <name>pACHL01</name>
</geneLocation>
<reference evidence="3" key="1">
    <citation type="submission" date="2009-01" db="EMBL/GenBank/DDBJ databases">
        <title>Complete sequence of plasmid1 of Arthrobacter chlorophenolicus A6.</title>
        <authorList>
            <consortium name="US DOE Joint Genome Institute"/>
            <person name="Lucas S."/>
            <person name="Copeland A."/>
            <person name="Lapidus A."/>
            <person name="Glavina del Rio T."/>
            <person name="Tice H."/>
            <person name="Bruce D."/>
            <person name="Goodwin L."/>
            <person name="Pitluck S."/>
            <person name="Goltsman E."/>
            <person name="Clum A."/>
            <person name="Larimer F."/>
            <person name="Land M."/>
            <person name="Hauser L."/>
            <person name="Kyrpides N."/>
            <person name="Mikhailova N."/>
            <person name="Jansson J."/>
            <person name="Richardson P."/>
        </authorList>
    </citation>
    <scope>NUCLEOTIDE SEQUENCE [LARGE SCALE GENOMIC DNA]</scope>
    <source>
        <strain evidence="3">A6</strain>
        <plasmid evidence="3">pACHL01</plasmid>
    </source>
</reference>
<proteinExistence type="predicted"/>
<evidence type="ECO:0000313" key="4">
    <source>
        <dbReference type="Proteomes" id="UP000002505"/>
    </source>
</evidence>
<keyword evidence="3" id="KW-0614">Plasmid</keyword>
<evidence type="ECO:0000313" key="3">
    <source>
        <dbReference type="EMBL" id="ACL42096.1"/>
    </source>
</evidence>
<accession>B8HI49</accession>
<evidence type="ECO:0000259" key="2">
    <source>
        <dbReference type="Pfam" id="PF13391"/>
    </source>
</evidence>
<dbReference type="AlphaFoldDB" id="B8HI49"/>